<evidence type="ECO:0000313" key="3">
    <source>
        <dbReference type="Proteomes" id="UP000288096"/>
    </source>
</evidence>
<gene>
    <name evidence="2" type="ORF">DENIS_0438</name>
</gene>
<dbReference type="CDD" id="cd00757">
    <property type="entry name" value="ThiF_MoeB_HesA_family"/>
    <property type="match status" value="1"/>
</dbReference>
<dbReference type="Proteomes" id="UP000288096">
    <property type="component" value="Unassembled WGS sequence"/>
</dbReference>
<comment type="caution">
    <text evidence="2">The sequence shown here is derived from an EMBL/GenBank/DDBJ whole genome shotgun (WGS) entry which is preliminary data.</text>
</comment>
<dbReference type="GO" id="GO:0061504">
    <property type="term" value="P:cyclic threonylcarbamoyladenosine biosynthetic process"/>
    <property type="evidence" value="ECO:0007669"/>
    <property type="project" value="TreeGrafter"/>
</dbReference>
<proteinExistence type="predicted"/>
<dbReference type="InterPro" id="IPR035985">
    <property type="entry name" value="Ubiquitin-activating_enz"/>
</dbReference>
<dbReference type="InterPro" id="IPR045886">
    <property type="entry name" value="ThiF/MoeB/HesA"/>
</dbReference>
<reference evidence="3" key="1">
    <citation type="submission" date="2017-11" db="EMBL/GenBank/DDBJ databases">
        <authorList>
            <person name="Watanabe M."/>
            <person name="Kojima H."/>
        </authorList>
    </citation>
    <scope>NUCLEOTIDE SEQUENCE [LARGE SCALE GENOMIC DNA]</scope>
    <source>
        <strain evidence="3">Tokyo 01</strain>
    </source>
</reference>
<accession>A0A401FRA5</accession>
<name>A0A401FRA5_9BACT</name>
<dbReference type="GO" id="GO:0008641">
    <property type="term" value="F:ubiquitin-like modifier activating enzyme activity"/>
    <property type="evidence" value="ECO:0007669"/>
    <property type="project" value="InterPro"/>
</dbReference>
<dbReference type="SUPFAM" id="SSF69572">
    <property type="entry name" value="Activating enzymes of the ubiquitin-like proteins"/>
    <property type="match status" value="1"/>
</dbReference>
<feature type="domain" description="THIF-type NAD/FAD binding fold" evidence="1">
    <location>
        <begin position="61"/>
        <end position="284"/>
    </location>
</feature>
<sequence>MTHTLLIREIRAHAVPRTLPDGTPYIGINTGPVRQLAETFGITGRQVEIAALENNMVPERYARNLKSFSLRDQITLLRSGVTVIGLGGLGGTVTEILAREGVGRLTLIDGDRFEDSNLNRQLFSACDLLSVPKAEAAADRVARINPSLVVTSHSRFLTPENAGEMLAGSDVVVDCLDSLKTRFVAEKAAKAAGIPLVSAAIAGEAGHVTTVFPNDEGLRLIYGEPGDVGDKGAERALGCLSHAITILSALECSEVIKILLKKGHPLRNRMLLMDLADTTFEILQLI</sequence>
<dbReference type="AlphaFoldDB" id="A0A401FRA5"/>
<dbReference type="PANTHER" id="PTHR43267">
    <property type="entry name" value="TRNA THREONYLCARBAMOYLADENOSINE DEHYDRATASE"/>
    <property type="match status" value="1"/>
</dbReference>
<dbReference type="Pfam" id="PF00899">
    <property type="entry name" value="ThiF"/>
    <property type="match status" value="1"/>
</dbReference>
<dbReference type="PANTHER" id="PTHR43267:SF1">
    <property type="entry name" value="TRNA THREONYLCARBAMOYLADENOSINE DEHYDRATASE"/>
    <property type="match status" value="1"/>
</dbReference>
<reference evidence="3" key="2">
    <citation type="submission" date="2019-01" db="EMBL/GenBank/DDBJ databases">
        <title>Genome sequence of Desulfonema ishimotonii strain Tokyo 01.</title>
        <authorList>
            <person name="Fukui M."/>
        </authorList>
    </citation>
    <scope>NUCLEOTIDE SEQUENCE [LARGE SCALE GENOMIC DNA]</scope>
    <source>
        <strain evidence="3">Tokyo 01</strain>
    </source>
</reference>
<dbReference type="EMBL" id="BEXT01000001">
    <property type="protein sequence ID" value="GBC59499.1"/>
    <property type="molecule type" value="Genomic_DNA"/>
</dbReference>
<organism evidence="2 3">
    <name type="scientific">Desulfonema ishimotonii</name>
    <dbReference type="NCBI Taxonomy" id="45657"/>
    <lineage>
        <taxon>Bacteria</taxon>
        <taxon>Pseudomonadati</taxon>
        <taxon>Thermodesulfobacteriota</taxon>
        <taxon>Desulfobacteria</taxon>
        <taxon>Desulfobacterales</taxon>
        <taxon>Desulfococcaceae</taxon>
        <taxon>Desulfonema</taxon>
    </lineage>
</organism>
<evidence type="ECO:0000313" key="2">
    <source>
        <dbReference type="EMBL" id="GBC59499.1"/>
    </source>
</evidence>
<protein>
    <submittedName>
        <fullName evidence="2">Thiamine biosynthesis protein ThiF</fullName>
    </submittedName>
</protein>
<dbReference type="Gene3D" id="3.40.50.720">
    <property type="entry name" value="NAD(P)-binding Rossmann-like Domain"/>
    <property type="match status" value="1"/>
</dbReference>
<keyword evidence="3" id="KW-1185">Reference proteome</keyword>
<dbReference type="InterPro" id="IPR000594">
    <property type="entry name" value="ThiF_NAD_FAD-bd"/>
</dbReference>
<evidence type="ECO:0000259" key="1">
    <source>
        <dbReference type="Pfam" id="PF00899"/>
    </source>
</evidence>
<dbReference type="GO" id="GO:0061503">
    <property type="term" value="F:tRNA threonylcarbamoyladenosine dehydratase"/>
    <property type="evidence" value="ECO:0007669"/>
    <property type="project" value="TreeGrafter"/>
</dbReference>